<feature type="transmembrane region" description="Helical" evidence="6">
    <location>
        <begin position="223"/>
        <end position="242"/>
    </location>
</feature>
<dbReference type="PANTHER" id="PTHR35007:SF1">
    <property type="entry name" value="PILUS ASSEMBLY PROTEIN"/>
    <property type="match status" value="1"/>
</dbReference>
<accession>A0A0F7K307</accession>
<name>A0A0F7K307_9GAMM</name>
<evidence type="ECO:0000313" key="8">
    <source>
        <dbReference type="EMBL" id="AKH22202.1"/>
    </source>
</evidence>
<evidence type="ECO:0000256" key="3">
    <source>
        <dbReference type="ARBA" id="ARBA00022692"/>
    </source>
</evidence>
<dbReference type="AlphaFoldDB" id="A0A0F7K307"/>
<evidence type="ECO:0000256" key="5">
    <source>
        <dbReference type="ARBA" id="ARBA00023136"/>
    </source>
</evidence>
<dbReference type="KEGG" id="seds:AAY24_10625"/>
<keyword evidence="2" id="KW-1003">Cell membrane</keyword>
<evidence type="ECO:0000256" key="2">
    <source>
        <dbReference type="ARBA" id="ARBA00022475"/>
    </source>
</evidence>
<dbReference type="InterPro" id="IPR042094">
    <property type="entry name" value="T2SS_GspF_sf"/>
</dbReference>
<feature type="transmembrane region" description="Helical" evidence="6">
    <location>
        <begin position="78"/>
        <end position="96"/>
    </location>
</feature>
<sequence length="282" mass="31583">MLLWSSLLLLFVAFFIIAYILVIRGRSFWGEYEAVFKDTASVNMEDMFLFIDPARLFFYNVLALVILPLLALLLTGDIIVTLVVALLVMVVPFYIYKAARKRRLRTFEKQLPDALGIVSSSLTAGASLNIALESLVKEQPAPLSQEFILFLRERRIGLDFDIALRNMERRLPVPDFLMFGAAMRISREVGGNLAETLDTLSDTLRKKAAMEGKIESLTAQGKMQGYVMTGLPLFLGLLLSFLEPEAMSLLFTTAIGWGTVAVIVVMELLGFIFIRKVTNIDI</sequence>
<keyword evidence="4 6" id="KW-1133">Transmembrane helix</keyword>
<dbReference type="PATRIC" id="fig|1543721.4.peg.2203"/>
<dbReference type="Proteomes" id="UP000034410">
    <property type="component" value="Chromosome"/>
</dbReference>
<dbReference type="Gene3D" id="1.20.81.30">
    <property type="entry name" value="Type II secretion system (T2SS), domain F"/>
    <property type="match status" value="1"/>
</dbReference>
<feature type="domain" description="Type II secretion system protein GspF" evidence="7">
    <location>
        <begin position="118"/>
        <end position="239"/>
    </location>
</feature>
<evidence type="ECO:0000256" key="1">
    <source>
        <dbReference type="ARBA" id="ARBA00004651"/>
    </source>
</evidence>
<feature type="transmembrane region" description="Helical" evidence="6">
    <location>
        <begin position="6"/>
        <end position="23"/>
    </location>
</feature>
<proteinExistence type="predicted"/>
<keyword evidence="5 6" id="KW-0472">Membrane</keyword>
<keyword evidence="9" id="KW-1185">Reference proteome</keyword>
<evidence type="ECO:0000256" key="4">
    <source>
        <dbReference type="ARBA" id="ARBA00022989"/>
    </source>
</evidence>
<feature type="transmembrane region" description="Helical" evidence="6">
    <location>
        <begin position="56"/>
        <end position="72"/>
    </location>
</feature>
<dbReference type="Pfam" id="PF00482">
    <property type="entry name" value="T2SSF"/>
    <property type="match status" value="1"/>
</dbReference>
<dbReference type="PANTHER" id="PTHR35007">
    <property type="entry name" value="INTEGRAL MEMBRANE PROTEIN-RELATED"/>
    <property type="match status" value="1"/>
</dbReference>
<keyword evidence="3 6" id="KW-0812">Transmembrane</keyword>
<dbReference type="EMBL" id="CP011412">
    <property type="protein sequence ID" value="AKH22202.1"/>
    <property type="molecule type" value="Genomic_DNA"/>
</dbReference>
<evidence type="ECO:0000313" key="9">
    <source>
        <dbReference type="Proteomes" id="UP000034410"/>
    </source>
</evidence>
<reference evidence="8 9" key="1">
    <citation type="journal article" date="2015" name="Genome Announc.">
        <title>Complete Genome Sequence of Sedimenticola thiotaurini Strain SIP-G1, a Polyphosphate- and Polyhydroxyalkanoate-Accumulating Sulfur-Oxidizing Gammaproteobacterium Isolated from Salt Marsh Sediments.</title>
        <authorList>
            <person name="Flood B.E."/>
            <person name="Jones D.S."/>
            <person name="Bailey J.V."/>
        </authorList>
    </citation>
    <scope>NUCLEOTIDE SEQUENCE [LARGE SCALE GENOMIC DNA]</scope>
    <source>
        <strain evidence="8 9">SIP-G1</strain>
    </source>
</reference>
<evidence type="ECO:0000259" key="7">
    <source>
        <dbReference type="Pfam" id="PF00482"/>
    </source>
</evidence>
<organism evidence="8 9">
    <name type="scientific">Sedimenticola thiotaurini</name>
    <dbReference type="NCBI Taxonomy" id="1543721"/>
    <lineage>
        <taxon>Bacteria</taxon>
        <taxon>Pseudomonadati</taxon>
        <taxon>Pseudomonadota</taxon>
        <taxon>Gammaproteobacteria</taxon>
        <taxon>Chromatiales</taxon>
        <taxon>Sedimenticolaceae</taxon>
        <taxon>Sedimenticola</taxon>
    </lineage>
</organism>
<feature type="transmembrane region" description="Helical" evidence="6">
    <location>
        <begin position="254"/>
        <end position="274"/>
    </location>
</feature>
<protein>
    <submittedName>
        <fullName evidence="8">Secretion system protein F</fullName>
    </submittedName>
</protein>
<dbReference type="GO" id="GO:0005886">
    <property type="term" value="C:plasma membrane"/>
    <property type="evidence" value="ECO:0007669"/>
    <property type="project" value="UniProtKB-SubCell"/>
</dbReference>
<gene>
    <name evidence="8" type="ORF">AAY24_10625</name>
</gene>
<dbReference type="InterPro" id="IPR018076">
    <property type="entry name" value="T2SS_GspF_dom"/>
</dbReference>
<evidence type="ECO:0000256" key="6">
    <source>
        <dbReference type="SAM" id="Phobius"/>
    </source>
</evidence>
<comment type="subcellular location">
    <subcellularLocation>
        <location evidence="1">Cell membrane</location>
        <topology evidence="1">Multi-pass membrane protein</topology>
    </subcellularLocation>
</comment>